<comment type="caution">
    <text evidence="1">The sequence shown here is derived from an EMBL/GenBank/DDBJ whole genome shotgun (WGS) entry which is preliminary data.</text>
</comment>
<dbReference type="AlphaFoldDB" id="A0A963YUX9"/>
<name>A0A963YUX9_9PROT</name>
<organism evidence="1 2">
    <name type="scientific">Acidisoma silvae</name>
    <dbReference type="NCBI Taxonomy" id="2802396"/>
    <lineage>
        <taxon>Bacteria</taxon>
        <taxon>Pseudomonadati</taxon>
        <taxon>Pseudomonadota</taxon>
        <taxon>Alphaproteobacteria</taxon>
        <taxon>Acetobacterales</taxon>
        <taxon>Acidocellaceae</taxon>
        <taxon>Acidisoma</taxon>
    </lineage>
</organism>
<keyword evidence="2" id="KW-1185">Reference proteome</keyword>
<protein>
    <submittedName>
        <fullName evidence="1">Uncharacterized protein</fullName>
    </submittedName>
</protein>
<reference evidence="1" key="1">
    <citation type="journal article" date="2021" name="Microorganisms">
        <title>Acidisoma silvae sp. nov. and Acidisomacellulosilytica sp. nov., Two Acidophilic Bacteria Isolated from Decaying Wood, Hydrolyzing Cellulose and Producing Poly-3-hydroxybutyrate.</title>
        <authorList>
            <person name="Mieszkin S."/>
            <person name="Pouder E."/>
            <person name="Uroz S."/>
            <person name="Simon-Colin C."/>
            <person name="Alain K."/>
        </authorList>
    </citation>
    <scope>NUCLEOTIDE SEQUENCE</scope>
    <source>
        <strain evidence="1">HW T2.11</strain>
    </source>
</reference>
<proteinExistence type="predicted"/>
<evidence type="ECO:0000313" key="2">
    <source>
        <dbReference type="Proteomes" id="UP000708298"/>
    </source>
</evidence>
<evidence type="ECO:0000313" key="1">
    <source>
        <dbReference type="EMBL" id="MCB8876890.1"/>
    </source>
</evidence>
<dbReference type="Proteomes" id="UP000708298">
    <property type="component" value="Unassembled WGS sequence"/>
</dbReference>
<reference evidence="1" key="2">
    <citation type="submission" date="2021-01" db="EMBL/GenBank/DDBJ databases">
        <authorList>
            <person name="Mieszkin S."/>
            <person name="Pouder E."/>
            <person name="Alain K."/>
        </authorList>
    </citation>
    <scope>NUCLEOTIDE SEQUENCE</scope>
    <source>
        <strain evidence="1">HW T2.11</strain>
    </source>
</reference>
<accession>A0A963YUX9</accession>
<dbReference type="EMBL" id="JAESVB010000008">
    <property type="protein sequence ID" value="MCB8876890.1"/>
    <property type="molecule type" value="Genomic_DNA"/>
</dbReference>
<gene>
    <name evidence="1" type="ORF">ASILVAE211_16980</name>
</gene>
<sequence>MATKDPSMTEEDASKDAFFKRLGLLAQEMIDAHGKDFTMGTLILAARFIADDKPIGRPGSAEPNA</sequence>